<dbReference type="InterPro" id="IPR036770">
    <property type="entry name" value="Ankyrin_rpt-contain_sf"/>
</dbReference>
<accession>A0A317Y200</accession>
<dbReference type="OrthoDB" id="10057496at2759"/>
<dbReference type="InterPro" id="IPR002110">
    <property type="entry name" value="Ankyrin_rpt"/>
</dbReference>
<protein>
    <submittedName>
        <fullName evidence="3">Ankyrin</fullName>
    </submittedName>
</protein>
<sequence length="253" mass="27218">MSSTEATATITSDQIDDLLLSARYGDVEDLKTTLSPLLASAGANDLAATSALLSSIKNESGNTMIHYASANGHVEVVEFLLPLSNLDVVLSQNESGNTALHWAGLNGHLEIVKLLINRIEALETEFPDHAKQLNLFFHPSASKAAANANGAASAEKTEQQPPENDGSERKLWDVRNNAGRGPMSEAQMREQEQIVKFLLERMIDGPESQPASAVQPSSAPEQQQQAQEQPASQPAAPTRSLEDQTQNLNIADK</sequence>
<feature type="repeat" description="ANK" evidence="1">
    <location>
        <begin position="95"/>
        <end position="118"/>
    </location>
</feature>
<dbReference type="Proteomes" id="UP000246740">
    <property type="component" value="Unassembled WGS sequence"/>
</dbReference>
<dbReference type="AlphaFoldDB" id="A0A317Y200"/>
<dbReference type="PROSITE" id="PS50297">
    <property type="entry name" value="ANK_REP_REGION"/>
    <property type="match status" value="2"/>
</dbReference>
<evidence type="ECO:0000313" key="4">
    <source>
        <dbReference type="Proteomes" id="UP000246740"/>
    </source>
</evidence>
<name>A0A317Y200_9BASI</name>
<feature type="compositionally biased region" description="Low complexity" evidence="2">
    <location>
        <begin position="206"/>
        <end position="237"/>
    </location>
</feature>
<feature type="compositionally biased region" description="Basic and acidic residues" evidence="2">
    <location>
        <begin position="187"/>
        <end position="204"/>
    </location>
</feature>
<gene>
    <name evidence="3" type="ORF">BCV70DRAFT_19988</name>
</gene>
<dbReference type="Pfam" id="PF12796">
    <property type="entry name" value="Ank_2"/>
    <property type="match status" value="1"/>
</dbReference>
<evidence type="ECO:0000256" key="1">
    <source>
        <dbReference type="PROSITE-ProRule" id="PRU00023"/>
    </source>
</evidence>
<dbReference type="EMBL" id="KZ819188">
    <property type="protein sequence ID" value="PWZ03591.1"/>
    <property type="molecule type" value="Genomic_DNA"/>
</dbReference>
<dbReference type="SUPFAM" id="SSF48403">
    <property type="entry name" value="Ankyrin repeat"/>
    <property type="match status" value="1"/>
</dbReference>
<keyword evidence="4" id="KW-1185">Reference proteome</keyword>
<evidence type="ECO:0000313" key="3">
    <source>
        <dbReference type="EMBL" id="PWZ03591.1"/>
    </source>
</evidence>
<dbReference type="STRING" id="1882483.A0A317Y200"/>
<dbReference type="PROSITE" id="PS50088">
    <property type="entry name" value="ANK_REPEAT"/>
    <property type="match status" value="2"/>
</dbReference>
<proteinExistence type="predicted"/>
<feature type="compositionally biased region" description="Polar residues" evidence="2">
    <location>
        <begin position="243"/>
        <end position="253"/>
    </location>
</feature>
<dbReference type="PANTHER" id="PTHR24121">
    <property type="entry name" value="NO MECHANORECEPTOR POTENTIAL C, ISOFORM D-RELATED"/>
    <property type="match status" value="1"/>
</dbReference>
<organism evidence="3 4">
    <name type="scientific">Testicularia cyperi</name>
    <dbReference type="NCBI Taxonomy" id="1882483"/>
    <lineage>
        <taxon>Eukaryota</taxon>
        <taxon>Fungi</taxon>
        <taxon>Dikarya</taxon>
        <taxon>Basidiomycota</taxon>
        <taxon>Ustilaginomycotina</taxon>
        <taxon>Ustilaginomycetes</taxon>
        <taxon>Ustilaginales</taxon>
        <taxon>Anthracoideaceae</taxon>
        <taxon>Testicularia</taxon>
    </lineage>
</organism>
<dbReference type="SMART" id="SM00248">
    <property type="entry name" value="ANK"/>
    <property type="match status" value="2"/>
</dbReference>
<evidence type="ECO:0000256" key="2">
    <source>
        <dbReference type="SAM" id="MobiDB-lite"/>
    </source>
</evidence>
<dbReference type="PANTHER" id="PTHR24121:SF23">
    <property type="entry name" value="NO MECHANORECEPTOR POTENTIAL C, ISOFORM H"/>
    <property type="match status" value="1"/>
</dbReference>
<feature type="region of interest" description="Disordered" evidence="2">
    <location>
        <begin position="146"/>
        <end position="253"/>
    </location>
</feature>
<dbReference type="InParanoid" id="A0A317Y200"/>
<reference evidence="3 4" key="1">
    <citation type="journal article" date="2018" name="Mol. Biol. Evol.">
        <title>Broad Genomic Sampling Reveals a Smut Pathogenic Ancestry of the Fungal Clade Ustilaginomycotina.</title>
        <authorList>
            <person name="Kijpornyongpan T."/>
            <person name="Mondo S.J."/>
            <person name="Barry K."/>
            <person name="Sandor L."/>
            <person name="Lee J."/>
            <person name="Lipzen A."/>
            <person name="Pangilinan J."/>
            <person name="LaButti K."/>
            <person name="Hainaut M."/>
            <person name="Henrissat B."/>
            <person name="Grigoriev I.V."/>
            <person name="Spatafora J.W."/>
            <person name="Aime M.C."/>
        </authorList>
    </citation>
    <scope>NUCLEOTIDE SEQUENCE [LARGE SCALE GENOMIC DNA]</scope>
    <source>
        <strain evidence="3 4">MCA 3645</strain>
    </source>
</reference>
<keyword evidence="1" id="KW-0040">ANK repeat</keyword>
<dbReference type="Gene3D" id="1.25.40.20">
    <property type="entry name" value="Ankyrin repeat-containing domain"/>
    <property type="match status" value="1"/>
</dbReference>
<feature type="repeat" description="ANK" evidence="1">
    <location>
        <begin position="60"/>
        <end position="81"/>
    </location>
</feature>